<comment type="caution">
    <text evidence="1">The sequence shown here is derived from an EMBL/GenBank/DDBJ whole genome shotgun (WGS) entry which is preliminary data.</text>
</comment>
<sequence length="60" mass="6762">MTALELARVGYDAYGDHVDWVNHAGNVMPRWRELPKPQREAWTAAAEAIERAALKERGSV</sequence>
<name>A0A9X2K913_9ACTN</name>
<keyword evidence="2" id="KW-1185">Reference proteome</keyword>
<accession>A0A9X2K913</accession>
<reference evidence="1" key="1">
    <citation type="submission" date="2022-06" db="EMBL/GenBank/DDBJ databases">
        <title>Sequencing the genomes of 1000 actinobacteria strains.</title>
        <authorList>
            <person name="Klenk H.-P."/>
        </authorList>
    </citation>
    <scope>NUCLEOTIDE SEQUENCE</scope>
    <source>
        <strain evidence="1">DSM 46694</strain>
    </source>
</reference>
<dbReference type="RefSeq" id="WP_253756596.1">
    <property type="nucleotide sequence ID" value="NZ_BAABKA010000012.1"/>
</dbReference>
<evidence type="ECO:0000313" key="2">
    <source>
        <dbReference type="Proteomes" id="UP001139648"/>
    </source>
</evidence>
<organism evidence="1 2">
    <name type="scientific">Nonomuraea thailandensis</name>
    <dbReference type="NCBI Taxonomy" id="1188745"/>
    <lineage>
        <taxon>Bacteria</taxon>
        <taxon>Bacillati</taxon>
        <taxon>Actinomycetota</taxon>
        <taxon>Actinomycetes</taxon>
        <taxon>Streptosporangiales</taxon>
        <taxon>Streptosporangiaceae</taxon>
        <taxon>Nonomuraea</taxon>
    </lineage>
</organism>
<dbReference type="Proteomes" id="UP001139648">
    <property type="component" value="Unassembled WGS sequence"/>
</dbReference>
<proteinExistence type="predicted"/>
<dbReference type="EMBL" id="JAMZEB010000002">
    <property type="protein sequence ID" value="MCP2364285.1"/>
    <property type="molecule type" value="Genomic_DNA"/>
</dbReference>
<evidence type="ECO:0000313" key="1">
    <source>
        <dbReference type="EMBL" id="MCP2364285.1"/>
    </source>
</evidence>
<protein>
    <submittedName>
        <fullName evidence="1">Uncharacterized protein</fullName>
    </submittedName>
</protein>
<dbReference type="AlphaFoldDB" id="A0A9X2K913"/>
<gene>
    <name evidence="1" type="ORF">HD597_011305</name>
</gene>